<feature type="domain" description="Phage terminase large subunit GpA ATPase" evidence="1">
    <location>
        <begin position="50"/>
        <end position="305"/>
    </location>
</feature>
<dbReference type="PANTHER" id="PTHR34413:SF2">
    <property type="entry name" value="PROPHAGE TAIL FIBER ASSEMBLY PROTEIN HOMOLOG TFAE-RELATED"/>
    <property type="match status" value="1"/>
</dbReference>
<dbReference type="Pfam" id="PF05876">
    <property type="entry name" value="GpA_ATPase"/>
    <property type="match status" value="1"/>
</dbReference>
<reference evidence="3 4" key="1">
    <citation type="submission" date="2017-05" db="EMBL/GenBank/DDBJ databases">
        <title>Genome sequence of Acetobacter pasteurianus subsp. pasteurianus strain SRCM101342.</title>
        <authorList>
            <person name="Cho S.H."/>
        </authorList>
    </citation>
    <scope>NUCLEOTIDE SEQUENCE [LARGE SCALE GENOMIC DNA]</scope>
    <source>
        <strain evidence="3 4">SRCM101342</strain>
    </source>
</reference>
<dbReference type="Proteomes" id="UP000196205">
    <property type="component" value="Chromosome"/>
</dbReference>
<dbReference type="GO" id="GO:0005524">
    <property type="term" value="F:ATP binding"/>
    <property type="evidence" value="ECO:0007669"/>
    <property type="project" value="InterPro"/>
</dbReference>
<evidence type="ECO:0000313" key="3">
    <source>
        <dbReference type="EMBL" id="ARW48732.1"/>
    </source>
</evidence>
<protein>
    <submittedName>
        <fullName evidence="3">Terminase, large subunit gp2</fullName>
    </submittedName>
</protein>
<dbReference type="Pfam" id="PF20454">
    <property type="entry name" value="GpA_nuclease"/>
    <property type="match status" value="1"/>
</dbReference>
<gene>
    <name evidence="3" type="ORF">S1001342_02433</name>
</gene>
<proteinExistence type="inferred from homology"/>
<evidence type="ECO:0000259" key="1">
    <source>
        <dbReference type="Pfam" id="PF05876"/>
    </source>
</evidence>
<dbReference type="InterPro" id="IPR046454">
    <property type="entry name" value="GpA_endonuclease"/>
</dbReference>
<dbReference type="Gene3D" id="3.40.50.300">
    <property type="entry name" value="P-loop containing nucleotide triphosphate hydrolases"/>
    <property type="match status" value="1"/>
</dbReference>
<sequence length="672" mass="74970">MQIPQTDYPEGYKFFLKLLDRAQLENLKPPPRLTLSQWSAEYAVLSRETSAQTGRFEAYVYQIGIMDAITDDTVEKVSVMKSARVGYTKIVDNAVGYFLQQDPCPILVVQPRETDAEDYSKTEIAPMLRDTPVLAAIAPDTKAKSGENTLLSKTMRNGSSLKLVGANSPGGFRRITVRIVIFDEVDGYPVGGAGSEGDQISLGSKRSETFWNRKIIAGSTPTVAGLSRIEKLYEEGDCRQFHVPCPHCGDMQVLEWGEKETPYGIKWDCDENGKPLPETAYYVCRHNGCIITESEKADMVTKGKWIASKPFKGHASFHIWTGYSLSPNATWAKLVEEWLDVYRDPIRRQTFINTTLGLPYEDKGDGALNELSLAARVEVWEGEVPFGVVVLTAGADTQDDRIEIEVVGWGRNEERWSITVIVVDGDPEMPETWARVDDVLKRTWYRADGRPFTIMAACIDSGGHHTQRVYEFCRARLGRRIWAIKGESARGGARSPVWPTKRPSARNKASFRPVIIGVNAAKDVIRARLHLPQPEPGQPAPGYMHFPADRDVNYFAQMVSERSVRKSINGTIVRVWELLPGRRNEALDIAVYSYAALCGLIYMGLKLNKRADALEAETTEHPPAPEPVQEEVDPFAEEPVKMAITDTPAQGKTAEPTKKMTRMERLAAKLAG</sequence>
<dbReference type="GO" id="GO:0016887">
    <property type="term" value="F:ATP hydrolysis activity"/>
    <property type="evidence" value="ECO:0007669"/>
    <property type="project" value="InterPro"/>
</dbReference>
<dbReference type="InterPro" id="IPR046453">
    <property type="entry name" value="GpA_ATPase"/>
</dbReference>
<dbReference type="GO" id="GO:0004519">
    <property type="term" value="F:endonuclease activity"/>
    <property type="evidence" value="ECO:0007669"/>
    <property type="project" value="InterPro"/>
</dbReference>
<evidence type="ECO:0000259" key="2">
    <source>
        <dbReference type="Pfam" id="PF20454"/>
    </source>
</evidence>
<dbReference type="InterPro" id="IPR051220">
    <property type="entry name" value="TFA_Chaperone"/>
</dbReference>
<dbReference type="OrthoDB" id="5181253at2"/>
<dbReference type="AlphaFoldDB" id="A0A1Y0Y2S1"/>
<dbReference type="InterPro" id="IPR008866">
    <property type="entry name" value="Phage_lambda_GpA-like"/>
</dbReference>
<feature type="domain" description="Terminase large subunit GpA endonuclease" evidence="2">
    <location>
        <begin position="314"/>
        <end position="598"/>
    </location>
</feature>
<dbReference type="RefSeq" id="WP_087652036.1">
    <property type="nucleotide sequence ID" value="NZ_CP021509.1"/>
</dbReference>
<dbReference type="PANTHER" id="PTHR34413">
    <property type="entry name" value="PROPHAGE TAIL FIBER ASSEMBLY PROTEIN HOMOLOG TFAE-RELATED-RELATED"/>
    <property type="match status" value="1"/>
</dbReference>
<dbReference type="EMBL" id="CP021509">
    <property type="protein sequence ID" value="ARW48732.1"/>
    <property type="molecule type" value="Genomic_DNA"/>
</dbReference>
<organism evidence="3 4">
    <name type="scientific">Acetobacter pasteurianus subsp. pasteurianus</name>
    <dbReference type="NCBI Taxonomy" id="481145"/>
    <lineage>
        <taxon>Bacteria</taxon>
        <taxon>Pseudomonadati</taxon>
        <taxon>Pseudomonadota</taxon>
        <taxon>Alphaproteobacteria</taxon>
        <taxon>Acetobacterales</taxon>
        <taxon>Acetobacteraceae</taxon>
        <taxon>Acetobacter</taxon>
    </lineage>
</organism>
<accession>A0A1Y0Y2S1</accession>
<dbReference type="HAMAP" id="MF_04144">
    <property type="entry name" value="TERL_LAMBDA"/>
    <property type="match status" value="1"/>
</dbReference>
<evidence type="ECO:0000313" key="4">
    <source>
        <dbReference type="Proteomes" id="UP000196205"/>
    </source>
</evidence>
<name>A0A1Y0Y2S1_ACEPA</name>
<dbReference type="InterPro" id="IPR027417">
    <property type="entry name" value="P-loop_NTPase"/>
</dbReference>